<gene>
    <name evidence="8" type="primary">LOC106478118</name>
</gene>
<dbReference type="PANTHER" id="PTHR11177">
    <property type="entry name" value="CHITINASE"/>
    <property type="match status" value="1"/>
</dbReference>
<keyword evidence="4" id="KW-0732">Signal</keyword>
<evidence type="ECO:0000313" key="7">
    <source>
        <dbReference type="Proteomes" id="UP000694941"/>
    </source>
</evidence>
<name>A0ABM1S152_LIMPO</name>
<dbReference type="Pfam" id="PF01607">
    <property type="entry name" value="CBM_14"/>
    <property type="match status" value="3"/>
</dbReference>
<evidence type="ECO:0000259" key="5">
    <source>
        <dbReference type="PROSITE" id="PS50940"/>
    </source>
</evidence>
<feature type="domain" description="Chitin-binding type-2" evidence="5">
    <location>
        <begin position="1841"/>
        <end position="1902"/>
    </location>
</feature>
<dbReference type="PROSITE" id="PS51910">
    <property type="entry name" value="GH18_2"/>
    <property type="match status" value="1"/>
</dbReference>
<feature type="signal peptide" evidence="4">
    <location>
        <begin position="1"/>
        <end position="21"/>
    </location>
</feature>
<keyword evidence="2" id="KW-0147">Chitin-binding</keyword>
<organism evidence="7 8">
    <name type="scientific">Limulus polyphemus</name>
    <name type="common">Atlantic horseshoe crab</name>
    <dbReference type="NCBI Taxonomy" id="6850"/>
    <lineage>
        <taxon>Eukaryota</taxon>
        <taxon>Metazoa</taxon>
        <taxon>Ecdysozoa</taxon>
        <taxon>Arthropoda</taxon>
        <taxon>Chelicerata</taxon>
        <taxon>Merostomata</taxon>
        <taxon>Xiphosura</taxon>
        <taxon>Limulidae</taxon>
        <taxon>Limulus</taxon>
    </lineage>
</organism>
<sequence length="1904" mass="214496">MFRSCFDILVVALLLFPWSNAASTSNVTEGCDVNSSVEKKIFCYFNAEDDSFKIDSINPCLCTHLVYDYWGILPNLTLSSVPGEELKALTLLKQINPQVKVLVSLRGVQTENDKNTTSKEENVVEPKALERFAESVRKFVDNFHVDGVVIDVQYRRHNRLDKLDPHKEGVTLLLKAIREALDKKIASSDRIIGVTVSRHPFSLINGYNFGHLSSYVDFFNLPAFDLVANKRGSDFSHPARLHGVGDMENMDSLVDLMLSLGVQREKLIVGIPAHGISYKMIGSTELSRSSPNAWTVPYSELCKLSGAPWWKVHREKDQTAPFVFDRDIKVGFDDEISVRLKAKYILLRKLGGATLWWINEDDSQDDCGRGHYPLLRNVWDVFSDNVKNGTKLELGLDDLEEYLEGAESQFVDVVDKVGLIDRIDGYNVKVCSRQGYYRHSEDCSRFYRCVKFNQYSEEYTIFEYDCPPGLVFDERYEVCNWPSWSPPCEGSGEVFPVPRDTFICPGPGYFHDPENCRWFYYCMDFWGNSTLQAFEFKCPFNLVFDEDKLLCNWPWLVPGCYNIYGLFGTRIRGYNGNIPRANYQEIGIDPEYKLGGLYTDEKTPYAGYDDRIQARPVLDGTNKEYLGLSGFHGNGYQTGFRQLRPYSNGLLNGQKKNYYLGRGLGGLSTGPVVKQKYLIPVPQVGSDISTFYNEQGRAGFNPHILQDGQQYISHTGQADLGFIDRGEQSYGSQVENDRPELIDEVTGDNPVLVSEVGQGSPNYDSQVKQGIPVYVSQIERGSPELIEQVEQETPGLVSEDKRGNTEFSDQVNQGFPISVSQDEQGTQDFQGKLVQGGPGFVSEGKQGVPENVDLVIQDSPECVEQCGQGSPEFIDQAKPETPEFVNQDVQETPEFLNQDVQETPEFLNQGIHVTPGFVDLGRQETPGFVDLGRQETPEFANQRQVTPAFVNQGRQGIPKLISHHQLISYGNSDKYIPETFSPTGKGSSFYYVPIARDPYLESTPNRSWLKELSIRALFETGGPYIKDQYHTRQQNEQLDTHQGKLFPLVPSIGKRFVSYFIKGDDVFRKGNGARHITPARPISPYKHTPLNPSVIIHSPQTNKEIFPYRNQYVLPETLYNGVKKPEYSYVPRRRLPVYPGRLNLRTQYTTGQERGIWPEQKPVTPYKRPVNVPYFPDIRSGGLQQTVIGYQDTGRPPSERTLNKQTLLEQPLKIQGFQTPNENYNLHLPKWETSAQEHNLKNPLKPSAVPIAHDNYNILPPNEYISEQEVPKQPFKTVNILPPRGKILVQQEVPEQPLKTLNIPVTGEYYKIPPSTVILIQEIPDQIPETLDGENYDLPPSIQEVPIQQQISEDPKNAPNIPITSYDYEQPPPNGEILLQQDILEQPLNPVDVPISDINFEPPPPNDVPTDGENYDLPPSIQEVPIQQQISEEPKNAPNIPTIADDYEQPPPSGEILLQQDILEQPLNPVDIPISDINFETPPPNDVPTDGENYDLPPSIQEVPIQQQISEEPKKAPNIPITSYDYEQPPPNGEILLQQDILEQPLNPVDVPISDINFEPPPPNDVRTDGENFPPVREVLIQPEVPGTSLEGKNENIEQPIENPIIAPPDGKNYVPPGSEEIIIQQEFPVLPDEFGKEGIGQKLNQPTIPFFNENFDSVPQEGLKYGYSDQTNESPPLLPLGGEPDLLLPNGEAVIQKEPDTVGIVPEDVSDKQSLEAAALRPPGGEFAQPPLNIETPVQEVIPIVSENLDEDIIEEKPFIVEDSPPSDYEVLLQRVEPISETPLKPVPNDFPYIDNVKDIPREDTLKINQEIPEEADNLDRFRSPLAGKLAVKGRNNIPVTACTRPGLFRHPDDCGKFYECYWDKTINKFTLHIFSCPVKLVFDEHILGCGSSWSGLPCVTKK</sequence>
<dbReference type="Pfam" id="PF00704">
    <property type="entry name" value="Glyco_hydro_18"/>
    <property type="match status" value="1"/>
</dbReference>
<keyword evidence="7" id="KW-1185">Reference proteome</keyword>
<evidence type="ECO:0000256" key="4">
    <source>
        <dbReference type="SAM" id="SignalP"/>
    </source>
</evidence>
<dbReference type="InterPro" id="IPR011583">
    <property type="entry name" value="Chitinase_II/V-like_cat"/>
</dbReference>
<dbReference type="Proteomes" id="UP000694941">
    <property type="component" value="Unplaced"/>
</dbReference>
<feature type="domain" description="GH18" evidence="6">
    <location>
        <begin position="39"/>
        <end position="385"/>
    </location>
</feature>
<dbReference type="GeneID" id="106478118"/>
<evidence type="ECO:0000256" key="1">
    <source>
        <dbReference type="ARBA" id="ARBA00009121"/>
    </source>
</evidence>
<reference evidence="8" key="1">
    <citation type="submission" date="2025-08" db="UniProtKB">
        <authorList>
            <consortium name="RefSeq"/>
        </authorList>
    </citation>
    <scope>IDENTIFICATION</scope>
    <source>
        <tissue evidence="8">Muscle</tissue>
    </source>
</reference>
<evidence type="ECO:0000256" key="3">
    <source>
        <dbReference type="SAM" id="MobiDB-lite"/>
    </source>
</evidence>
<dbReference type="InterPro" id="IPR017853">
    <property type="entry name" value="GH"/>
</dbReference>
<dbReference type="Gene3D" id="3.20.20.80">
    <property type="entry name" value="Glycosidases"/>
    <property type="match status" value="1"/>
</dbReference>
<dbReference type="SUPFAM" id="SSF57625">
    <property type="entry name" value="Invertebrate chitin-binding proteins"/>
    <property type="match status" value="3"/>
</dbReference>
<feature type="domain" description="Chitin-binding type-2" evidence="5">
    <location>
        <begin position="501"/>
        <end position="562"/>
    </location>
</feature>
<feature type="domain" description="Chitin-binding type-2" evidence="5">
    <location>
        <begin position="428"/>
        <end position="490"/>
    </location>
</feature>
<protein>
    <submittedName>
        <fullName evidence="8">Uncharacterized protein LOC106478118</fullName>
    </submittedName>
</protein>
<dbReference type="SMART" id="SM00494">
    <property type="entry name" value="ChtBD2"/>
    <property type="match status" value="3"/>
</dbReference>
<dbReference type="Gene3D" id="2.170.140.10">
    <property type="entry name" value="Chitin binding domain"/>
    <property type="match status" value="3"/>
</dbReference>
<feature type="region of interest" description="Disordered" evidence="3">
    <location>
        <begin position="1352"/>
        <end position="1374"/>
    </location>
</feature>
<dbReference type="SMART" id="SM00636">
    <property type="entry name" value="Glyco_18"/>
    <property type="match status" value="1"/>
</dbReference>
<evidence type="ECO:0000259" key="6">
    <source>
        <dbReference type="PROSITE" id="PS51910"/>
    </source>
</evidence>
<evidence type="ECO:0000256" key="2">
    <source>
        <dbReference type="ARBA" id="ARBA00022669"/>
    </source>
</evidence>
<dbReference type="Gene3D" id="3.10.50.10">
    <property type="match status" value="1"/>
</dbReference>
<dbReference type="InterPro" id="IPR029070">
    <property type="entry name" value="Chitinase_insertion_sf"/>
</dbReference>
<feature type="chain" id="PRO_5047355936" evidence="4">
    <location>
        <begin position="22"/>
        <end position="1904"/>
    </location>
</feature>
<proteinExistence type="inferred from homology"/>
<dbReference type="InterPro" id="IPR001223">
    <property type="entry name" value="Glyco_hydro18_cat"/>
</dbReference>
<dbReference type="InterPro" id="IPR002557">
    <property type="entry name" value="Chitin-bd_dom"/>
</dbReference>
<dbReference type="SUPFAM" id="SSF51445">
    <property type="entry name" value="(Trans)glycosidases"/>
    <property type="match status" value="1"/>
</dbReference>
<dbReference type="InterPro" id="IPR036508">
    <property type="entry name" value="Chitin-bd_dom_sf"/>
</dbReference>
<dbReference type="InterPro" id="IPR050314">
    <property type="entry name" value="Glycosyl_Hydrlase_18"/>
</dbReference>
<evidence type="ECO:0000313" key="8">
    <source>
        <dbReference type="RefSeq" id="XP_022237357.1"/>
    </source>
</evidence>
<dbReference type="RefSeq" id="XP_022237357.1">
    <property type="nucleotide sequence ID" value="XM_022381649.1"/>
</dbReference>
<dbReference type="PROSITE" id="PS50940">
    <property type="entry name" value="CHIT_BIND_II"/>
    <property type="match status" value="3"/>
</dbReference>
<comment type="similarity">
    <text evidence="1">Belongs to the glycosyl hydrolase 18 family. Chitinase class II subfamily.</text>
</comment>
<dbReference type="PANTHER" id="PTHR11177:SF235">
    <property type="entry name" value="CHITINASE-LIKE PROTEIN IDGF1-RELATED"/>
    <property type="match status" value="1"/>
</dbReference>
<accession>A0ABM1S152</accession>